<dbReference type="RefSeq" id="WP_073067459.1">
    <property type="nucleotide sequence ID" value="NZ_FRCK01000008.1"/>
</dbReference>
<dbReference type="PANTHER" id="PTHR44051">
    <property type="entry name" value="GLUTATHIONE S-TRANSFERASE-RELATED"/>
    <property type="match status" value="1"/>
</dbReference>
<evidence type="ECO:0000256" key="1">
    <source>
        <dbReference type="RuleBase" id="RU003494"/>
    </source>
</evidence>
<evidence type="ECO:0000259" key="2">
    <source>
        <dbReference type="PROSITE" id="PS50404"/>
    </source>
</evidence>
<reference evidence="5" key="1">
    <citation type="submission" date="2016-11" db="EMBL/GenBank/DDBJ databases">
        <authorList>
            <person name="Varghese N."/>
            <person name="Submissions S."/>
        </authorList>
    </citation>
    <scope>NUCLEOTIDE SEQUENCE [LARGE SCALE GENOMIC DNA]</scope>
    <source>
        <strain evidence="5">DSM 6637</strain>
    </source>
</reference>
<sequence length="210" mass="23106">MLTITTFDRVPQAARGYVRDLRVRWACEEAGLPYRVETVPLDPRTPDHVARQPFAQVPILRDGGLVLFESGAIVLYLAGRSAVLMPQDREPEVTQWVIAALNSVESWIFPWLIARFQRDEAATGKAVPQMNVRLGQMQTVLAGRDWLLDEGFSAADLIMADVLRIVNDAGALAEYPALAAYVARATARPAFARAHAAQMAHFAPQDGAPE</sequence>
<dbReference type="CDD" id="cd03207">
    <property type="entry name" value="GST_C_8"/>
    <property type="match status" value="1"/>
</dbReference>
<organism evidence="4 5">
    <name type="scientific">Paracoccus solventivorans</name>
    <dbReference type="NCBI Taxonomy" id="53463"/>
    <lineage>
        <taxon>Bacteria</taxon>
        <taxon>Pseudomonadati</taxon>
        <taxon>Pseudomonadota</taxon>
        <taxon>Alphaproteobacteria</taxon>
        <taxon>Rhodobacterales</taxon>
        <taxon>Paracoccaceae</taxon>
        <taxon>Paracoccus</taxon>
    </lineage>
</organism>
<dbReference type="CDD" id="cd03046">
    <property type="entry name" value="GST_N_GTT1_like"/>
    <property type="match status" value="1"/>
</dbReference>
<dbReference type="Pfam" id="PF00043">
    <property type="entry name" value="GST_C"/>
    <property type="match status" value="1"/>
</dbReference>
<dbReference type="InterPro" id="IPR010987">
    <property type="entry name" value="Glutathione-S-Trfase_C-like"/>
</dbReference>
<dbReference type="SUPFAM" id="SSF47616">
    <property type="entry name" value="GST C-terminal domain-like"/>
    <property type="match status" value="1"/>
</dbReference>
<name>A0A1M7IEW7_9RHOB</name>
<dbReference type="PROSITE" id="PS50404">
    <property type="entry name" value="GST_NTER"/>
    <property type="match status" value="1"/>
</dbReference>
<dbReference type="Gene3D" id="1.20.1050.10">
    <property type="match status" value="1"/>
</dbReference>
<feature type="domain" description="GST N-terminal" evidence="2">
    <location>
        <begin position="22"/>
        <end position="85"/>
    </location>
</feature>
<dbReference type="SFLD" id="SFLDS00019">
    <property type="entry name" value="Glutathione_Transferase_(cytos"/>
    <property type="match status" value="1"/>
</dbReference>
<dbReference type="FunFam" id="3.40.30.10:FF:000331">
    <property type="entry name" value="Glutathione S-transferase"/>
    <property type="match status" value="1"/>
</dbReference>
<feature type="domain" description="GST C-terminal" evidence="3">
    <location>
        <begin position="90"/>
        <end position="205"/>
    </location>
</feature>
<protein>
    <submittedName>
        <fullName evidence="4">Glutathione S-transferase</fullName>
    </submittedName>
</protein>
<dbReference type="InterPro" id="IPR040079">
    <property type="entry name" value="Glutathione_S-Trfase"/>
</dbReference>
<dbReference type="InterPro" id="IPR004045">
    <property type="entry name" value="Glutathione_S-Trfase_N"/>
</dbReference>
<dbReference type="InterPro" id="IPR036282">
    <property type="entry name" value="Glutathione-S-Trfase_C_sf"/>
</dbReference>
<dbReference type="Pfam" id="PF02798">
    <property type="entry name" value="GST_N"/>
    <property type="match status" value="1"/>
</dbReference>
<comment type="similarity">
    <text evidence="1">Belongs to the GST superfamily.</text>
</comment>
<evidence type="ECO:0000259" key="3">
    <source>
        <dbReference type="PROSITE" id="PS50405"/>
    </source>
</evidence>
<keyword evidence="4" id="KW-0808">Transferase</keyword>
<dbReference type="PROSITE" id="PS50405">
    <property type="entry name" value="GST_CTER"/>
    <property type="match status" value="1"/>
</dbReference>
<dbReference type="EMBL" id="FRCK01000008">
    <property type="protein sequence ID" value="SHM39312.1"/>
    <property type="molecule type" value="Genomic_DNA"/>
</dbReference>
<dbReference type="SFLD" id="SFLDG00358">
    <property type="entry name" value="Main_(cytGST)"/>
    <property type="match status" value="1"/>
</dbReference>
<dbReference type="GO" id="GO:0016740">
    <property type="term" value="F:transferase activity"/>
    <property type="evidence" value="ECO:0007669"/>
    <property type="project" value="UniProtKB-KW"/>
</dbReference>
<dbReference type="AlphaFoldDB" id="A0A1M7IEW7"/>
<dbReference type="Proteomes" id="UP000184444">
    <property type="component" value="Unassembled WGS sequence"/>
</dbReference>
<dbReference type="Gene3D" id="3.40.30.10">
    <property type="entry name" value="Glutaredoxin"/>
    <property type="match status" value="1"/>
</dbReference>
<dbReference type="PANTHER" id="PTHR44051:SF8">
    <property type="entry name" value="GLUTATHIONE S-TRANSFERASE GSTA"/>
    <property type="match status" value="1"/>
</dbReference>
<proteinExistence type="inferred from homology"/>
<dbReference type="InterPro" id="IPR036249">
    <property type="entry name" value="Thioredoxin-like_sf"/>
</dbReference>
<gene>
    <name evidence="4" type="ORF">SAMN05444389_10897</name>
</gene>
<dbReference type="OrthoDB" id="9811242at2"/>
<accession>A0A1M7IEW7</accession>
<keyword evidence="5" id="KW-1185">Reference proteome</keyword>
<dbReference type="SUPFAM" id="SSF52833">
    <property type="entry name" value="Thioredoxin-like"/>
    <property type="match status" value="1"/>
</dbReference>
<dbReference type="InterPro" id="IPR004046">
    <property type="entry name" value="GST_C"/>
</dbReference>
<evidence type="ECO:0000313" key="4">
    <source>
        <dbReference type="EMBL" id="SHM39312.1"/>
    </source>
</evidence>
<evidence type="ECO:0000313" key="5">
    <source>
        <dbReference type="Proteomes" id="UP000184444"/>
    </source>
</evidence>
<dbReference type="STRING" id="53463.SAMN05444389_10897"/>